<dbReference type="PANTHER" id="PTHR40590">
    <property type="entry name" value="CYTOPLASMIC PROTEIN-RELATED"/>
    <property type="match status" value="1"/>
</dbReference>
<comment type="caution">
    <text evidence="2">The sequence shown here is derived from an EMBL/GenBank/DDBJ whole genome shotgun (WGS) entry which is preliminary data.</text>
</comment>
<gene>
    <name evidence="2" type="ORF">FGU71_12875</name>
</gene>
<name>A0A547P6Y3_9SPHN</name>
<dbReference type="InterPro" id="IPR047111">
    <property type="entry name" value="YbaP-like"/>
</dbReference>
<dbReference type="PANTHER" id="PTHR40590:SF1">
    <property type="entry name" value="CYTOPLASMIC PROTEIN"/>
    <property type="match status" value="1"/>
</dbReference>
<dbReference type="CDD" id="cd14789">
    <property type="entry name" value="Tiki"/>
    <property type="match status" value="1"/>
</dbReference>
<dbReference type="AlphaFoldDB" id="A0A547P6Y3"/>
<feature type="signal peptide" evidence="1">
    <location>
        <begin position="1"/>
        <end position="24"/>
    </location>
</feature>
<dbReference type="EMBL" id="VHJK01000002">
    <property type="protein sequence ID" value="TRD09897.1"/>
    <property type="molecule type" value="Genomic_DNA"/>
</dbReference>
<feature type="chain" id="PRO_5022047245" evidence="1">
    <location>
        <begin position="25"/>
        <end position="315"/>
    </location>
</feature>
<dbReference type="RefSeq" id="WP_142789187.1">
    <property type="nucleotide sequence ID" value="NZ_VHJK01000002.1"/>
</dbReference>
<dbReference type="OrthoDB" id="9806326at2"/>
<sequence length="315" mass="34044">MKLQSIFTASVAAIALFAGGPAIAQQSTPAPVEEEKVLAADKEMDESAGSPALWKVADEDTTIYLFGTVHMLPDDVEWYTGAIKDALASSGTLVTEIDMNPEKAQAMGQLVATKGMLTDGQTLRGLMDEEQLAVFEAGLAKIGVPAAAFDTMEPWLASIAMVQIVSQASGFDESKGVETVLESVVSEGTKRVALETVEFQISVFDELPIEQQILFMLETAEDPLAAITMLNELVSVWAAGEPEKLGAMMNEGFMAHPNLGERLLYQRNENWAEWIDTRLDEPGTVFIAVGAGHLAGERSVQDYLATRDIETTRVQ</sequence>
<dbReference type="InterPro" id="IPR002816">
    <property type="entry name" value="TraB/PrgY/GumN_fam"/>
</dbReference>
<organism evidence="2 3">
    <name type="scientific">Erythrobacter insulae</name>
    <dbReference type="NCBI Taxonomy" id="2584124"/>
    <lineage>
        <taxon>Bacteria</taxon>
        <taxon>Pseudomonadati</taxon>
        <taxon>Pseudomonadota</taxon>
        <taxon>Alphaproteobacteria</taxon>
        <taxon>Sphingomonadales</taxon>
        <taxon>Erythrobacteraceae</taxon>
        <taxon>Erythrobacter/Porphyrobacter group</taxon>
        <taxon>Erythrobacter</taxon>
    </lineage>
</organism>
<dbReference type="Pfam" id="PF01963">
    <property type="entry name" value="TraB_PrgY_gumN"/>
    <property type="match status" value="1"/>
</dbReference>
<evidence type="ECO:0000313" key="3">
    <source>
        <dbReference type="Proteomes" id="UP000316343"/>
    </source>
</evidence>
<protein>
    <submittedName>
        <fullName evidence="2">TraB/GumN family protein</fullName>
    </submittedName>
</protein>
<evidence type="ECO:0000313" key="2">
    <source>
        <dbReference type="EMBL" id="TRD09897.1"/>
    </source>
</evidence>
<proteinExistence type="predicted"/>
<keyword evidence="3" id="KW-1185">Reference proteome</keyword>
<reference evidence="2 3" key="1">
    <citation type="submission" date="2019-06" db="EMBL/GenBank/DDBJ databases">
        <title>Erythrobacter insulae sp. nov., isolated from a tidal flat.</title>
        <authorList>
            <person name="Yoon J.-H."/>
        </authorList>
    </citation>
    <scope>NUCLEOTIDE SEQUENCE [LARGE SCALE GENOMIC DNA]</scope>
    <source>
        <strain evidence="2 3">JBTF-M21</strain>
    </source>
</reference>
<dbReference type="Proteomes" id="UP000316343">
    <property type="component" value="Unassembled WGS sequence"/>
</dbReference>
<accession>A0A547P6Y3</accession>
<keyword evidence="1" id="KW-0732">Signal</keyword>
<evidence type="ECO:0000256" key="1">
    <source>
        <dbReference type="SAM" id="SignalP"/>
    </source>
</evidence>